<name>A0A9P7VJC3_9AGAR</name>
<sequence length="575" mass="65741">MTWLMKTSCNSTYSSLMSTPELPDACADYHKCTLTASSITQTVVDSEAERPLPESIPKTIPSQHEFRTLVLCFDGTGDQFDADNSNIVQLCSLLKKDDRSKQMVYYQAGVGTYSPSQSPNLLTSKIYKTVDLMIAWSIDTHVRDGYRFLMQNYHIGDHICIFGFSRGAYTARSLAGMIHKVGLLPPDNWQQVPFAYKMYTRADEIGWSQSTAFKKAFSIDVPIEFVGVWDTVDSVGLIPKELPFVTSNTIIRTFRHAVSLDEHRAKFKANLWNRPSARESLLCTPMSCPVNSRMNTTNSILRRPWYAHGMEPGIEWRPEDEKLLEEMEKLYSSSSARPTDVEEVWFAGCHCDVGGGSVKNSTRYSLSRISLRWMIRECFKVKTGIMFDSERLRQIGLDPTTLYPFVMPRPPALSVGSALIPAGRTKKSLVKRIISGFHCRTQPVPGGSDKCKTLVQDIDDQCLPIGTEEEEELQDALSVIYDQLKCSKSWWILEIIPMVFRQQKENDEWVSWFGVNLGRPREIPMPYRVKVHRSVRMRMEAFHEHDCRKQYKPKAHFEKPIWIDDDVPLQAEQKN</sequence>
<dbReference type="AlphaFoldDB" id="A0A9P7VJC3"/>
<dbReference type="RefSeq" id="XP_043034514.1">
    <property type="nucleotide sequence ID" value="XM_043188369.1"/>
</dbReference>
<dbReference type="InterPro" id="IPR029058">
    <property type="entry name" value="AB_hydrolase_fold"/>
</dbReference>
<dbReference type="GeneID" id="66110666"/>
<protein>
    <recommendedName>
        <fullName evidence="1">T6SS Phospholipase effector Tle1-like catalytic domain-containing protein</fullName>
    </recommendedName>
</protein>
<accession>A0A9P7VJC3</accession>
<proteinExistence type="predicted"/>
<dbReference type="SUPFAM" id="SSF53474">
    <property type="entry name" value="alpha/beta-Hydrolases"/>
    <property type="match status" value="1"/>
</dbReference>
<comment type="caution">
    <text evidence="2">The sequence shown here is derived from an EMBL/GenBank/DDBJ whole genome shotgun (WGS) entry which is preliminary data.</text>
</comment>
<feature type="domain" description="T6SS Phospholipase effector Tle1-like catalytic" evidence="1">
    <location>
        <begin position="67"/>
        <end position="377"/>
    </location>
</feature>
<dbReference type="EMBL" id="MU250564">
    <property type="protein sequence ID" value="KAG7441014.1"/>
    <property type="molecule type" value="Genomic_DNA"/>
</dbReference>
<dbReference type="Proteomes" id="UP000812287">
    <property type="component" value="Unassembled WGS sequence"/>
</dbReference>
<dbReference type="PANTHER" id="PTHR33840">
    <property type="match status" value="1"/>
</dbReference>
<dbReference type="InterPro" id="IPR018712">
    <property type="entry name" value="Tle1-like_cat"/>
</dbReference>
<evidence type="ECO:0000259" key="1">
    <source>
        <dbReference type="Pfam" id="PF09994"/>
    </source>
</evidence>
<gene>
    <name evidence="2" type="ORF">BT62DRAFT_956306</name>
</gene>
<dbReference type="PANTHER" id="PTHR33840:SF2">
    <property type="entry name" value="TLE1 PHOSPHOLIPASE DOMAIN-CONTAINING PROTEIN"/>
    <property type="match status" value="1"/>
</dbReference>
<organism evidence="2 3">
    <name type="scientific">Guyanagaster necrorhizus</name>
    <dbReference type="NCBI Taxonomy" id="856835"/>
    <lineage>
        <taxon>Eukaryota</taxon>
        <taxon>Fungi</taxon>
        <taxon>Dikarya</taxon>
        <taxon>Basidiomycota</taxon>
        <taxon>Agaricomycotina</taxon>
        <taxon>Agaricomycetes</taxon>
        <taxon>Agaricomycetidae</taxon>
        <taxon>Agaricales</taxon>
        <taxon>Marasmiineae</taxon>
        <taxon>Physalacriaceae</taxon>
        <taxon>Guyanagaster</taxon>
    </lineage>
</organism>
<evidence type="ECO:0000313" key="2">
    <source>
        <dbReference type="EMBL" id="KAG7441014.1"/>
    </source>
</evidence>
<dbReference type="Pfam" id="PF09994">
    <property type="entry name" value="T6SS_Tle1-like_cat"/>
    <property type="match status" value="1"/>
</dbReference>
<dbReference type="OrthoDB" id="3162439at2759"/>
<evidence type="ECO:0000313" key="3">
    <source>
        <dbReference type="Proteomes" id="UP000812287"/>
    </source>
</evidence>
<keyword evidence="3" id="KW-1185">Reference proteome</keyword>
<reference evidence="2" key="1">
    <citation type="submission" date="2020-11" db="EMBL/GenBank/DDBJ databases">
        <title>Adaptations for nitrogen fixation in a non-lichenized fungal sporocarp promotes dispersal by wood-feeding termites.</title>
        <authorList>
            <consortium name="DOE Joint Genome Institute"/>
            <person name="Koch R.A."/>
            <person name="Yoon G."/>
            <person name="Arayal U."/>
            <person name="Lail K."/>
            <person name="Amirebrahimi M."/>
            <person name="Labutti K."/>
            <person name="Lipzen A."/>
            <person name="Riley R."/>
            <person name="Barry K."/>
            <person name="Henrissat B."/>
            <person name="Grigoriev I.V."/>
            <person name="Herr J.R."/>
            <person name="Aime M.C."/>
        </authorList>
    </citation>
    <scope>NUCLEOTIDE SEQUENCE</scope>
    <source>
        <strain evidence="2">MCA 3950</strain>
    </source>
</reference>